<accession>A0ABN1Q164</accession>
<organism evidence="2 3">
    <name type="scientific">Actinocorallia libanotica</name>
    <dbReference type="NCBI Taxonomy" id="46162"/>
    <lineage>
        <taxon>Bacteria</taxon>
        <taxon>Bacillati</taxon>
        <taxon>Actinomycetota</taxon>
        <taxon>Actinomycetes</taxon>
        <taxon>Streptosporangiales</taxon>
        <taxon>Thermomonosporaceae</taxon>
        <taxon>Actinocorallia</taxon>
    </lineage>
</organism>
<keyword evidence="3" id="KW-1185">Reference proteome</keyword>
<dbReference type="RefSeq" id="WP_344235491.1">
    <property type="nucleotide sequence ID" value="NZ_BAAAHH010000001.1"/>
</dbReference>
<sequence>MSGHIYVIEFSEGTTKVGFSTKPERRLNQHASGVAGFGIRIAQSWVSEAFDSAHQAEMVLISWCALNCAGHRRSEYFTGIDFTGAVEWAKGLTSMSPGLLVSLQQHVRKQVRQRAIARARLANTFPAGEFR</sequence>
<dbReference type="InterPro" id="IPR018306">
    <property type="entry name" value="Phage_T5_Orf172_DNA-bd"/>
</dbReference>
<dbReference type="Pfam" id="PF10544">
    <property type="entry name" value="T5orf172"/>
    <property type="match status" value="1"/>
</dbReference>
<evidence type="ECO:0000313" key="2">
    <source>
        <dbReference type="EMBL" id="GAA0935940.1"/>
    </source>
</evidence>
<protein>
    <recommendedName>
        <fullName evidence="1">Bacteriophage T5 Orf172 DNA-binding domain-containing protein</fullName>
    </recommendedName>
</protein>
<dbReference type="EMBL" id="BAAAHH010000001">
    <property type="protein sequence ID" value="GAA0935940.1"/>
    <property type="molecule type" value="Genomic_DNA"/>
</dbReference>
<dbReference type="Proteomes" id="UP001500665">
    <property type="component" value="Unassembled WGS sequence"/>
</dbReference>
<reference evidence="2 3" key="1">
    <citation type="journal article" date="2019" name="Int. J. Syst. Evol. Microbiol.">
        <title>The Global Catalogue of Microorganisms (GCM) 10K type strain sequencing project: providing services to taxonomists for standard genome sequencing and annotation.</title>
        <authorList>
            <consortium name="The Broad Institute Genomics Platform"/>
            <consortium name="The Broad Institute Genome Sequencing Center for Infectious Disease"/>
            <person name="Wu L."/>
            <person name="Ma J."/>
        </authorList>
    </citation>
    <scope>NUCLEOTIDE SEQUENCE [LARGE SCALE GENOMIC DNA]</scope>
    <source>
        <strain evidence="2 3">JCM 10696</strain>
    </source>
</reference>
<comment type="caution">
    <text evidence="2">The sequence shown here is derived from an EMBL/GenBank/DDBJ whole genome shotgun (WGS) entry which is preliminary data.</text>
</comment>
<proteinExistence type="predicted"/>
<evidence type="ECO:0000259" key="1">
    <source>
        <dbReference type="Pfam" id="PF10544"/>
    </source>
</evidence>
<feature type="domain" description="Bacteriophage T5 Orf172 DNA-binding" evidence="1">
    <location>
        <begin position="3"/>
        <end position="87"/>
    </location>
</feature>
<gene>
    <name evidence="2" type="ORF">GCM10009550_01310</name>
</gene>
<evidence type="ECO:0000313" key="3">
    <source>
        <dbReference type="Proteomes" id="UP001500665"/>
    </source>
</evidence>
<name>A0ABN1Q164_9ACTN</name>